<feature type="domain" description="Winged helix-turn helix" evidence="2">
    <location>
        <begin position="71"/>
        <end position="129"/>
    </location>
</feature>
<protein>
    <submittedName>
        <fullName evidence="3">Winged helix-turn-helix domain-containing protein</fullName>
    </submittedName>
</protein>
<evidence type="ECO:0000256" key="1">
    <source>
        <dbReference type="SAM" id="MobiDB-lite"/>
    </source>
</evidence>
<dbReference type="Pfam" id="PF13592">
    <property type="entry name" value="HTH_33"/>
    <property type="match status" value="1"/>
</dbReference>
<accession>A0ABW2CPC6</accession>
<dbReference type="Proteomes" id="UP001596380">
    <property type="component" value="Unassembled WGS sequence"/>
</dbReference>
<sequence length="153" mass="16952">MFVSEVDNAAVAQRLRGSVWSVQRWRKGLGAGRSTGAALEGVARGPESEPGIVAALEAEPDKGPMAHGWPDQIWTLSRIQTLIGRGFHKTVSLAGICQMLRRHGWSHQAPARRAVERDDALVAGWVKETWPRVEGRRRRSRPGPSSKTRPDFR</sequence>
<dbReference type="EMBL" id="JBHSXS010000013">
    <property type="protein sequence ID" value="MFC6882516.1"/>
    <property type="molecule type" value="Genomic_DNA"/>
</dbReference>
<dbReference type="RefSeq" id="WP_160826645.1">
    <property type="nucleotide sequence ID" value="NZ_JBHSXS010000013.1"/>
</dbReference>
<proteinExistence type="predicted"/>
<dbReference type="InterPro" id="IPR009057">
    <property type="entry name" value="Homeodomain-like_sf"/>
</dbReference>
<gene>
    <name evidence="3" type="ORF">ACFQKB_22365</name>
</gene>
<keyword evidence="4" id="KW-1185">Reference proteome</keyword>
<feature type="region of interest" description="Disordered" evidence="1">
    <location>
        <begin position="132"/>
        <end position="153"/>
    </location>
</feature>
<dbReference type="SUPFAM" id="SSF46689">
    <property type="entry name" value="Homeodomain-like"/>
    <property type="match status" value="1"/>
</dbReference>
<reference evidence="4" key="1">
    <citation type="journal article" date="2019" name="Int. J. Syst. Evol. Microbiol.">
        <title>The Global Catalogue of Microorganisms (GCM) 10K type strain sequencing project: providing services to taxonomists for standard genome sequencing and annotation.</title>
        <authorList>
            <consortium name="The Broad Institute Genomics Platform"/>
            <consortium name="The Broad Institute Genome Sequencing Center for Infectious Disease"/>
            <person name="Wu L."/>
            <person name="Ma J."/>
        </authorList>
    </citation>
    <scope>NUCLEOTIDE SEQUENCE [LARGE SCALE GENOMIC DNA]</scope>
    <source>
        <strain evidence="4">JCM 3369</strain>
    </source>
</reference>
<evidence type="ECO:0000259" key="2">
    <source>
        <dbReference type="Pfam" id="PF13592"/>
    </source>
</evidence>
<evidence type="ECO:0000313" key="4">
    <source>
        <dbReference type="Proteomes" id="UP001596380"/>
    </source>
</evidence>
<comment type="caution">
    <text evidence="3">The sequence shown here is derived from an EMBL/GenBank/DDBJ whole genome shotgun (WGS) entry which is preliminary data.</text>
</comment>
<evidence type="ECO:0000313" key="3">
    <source>
        <dbReference type="EMBL" id="MFC6882516.1"/>
    </source>
</evidence>
<organism evidence="3 4">
    <name type="scientific">Actinomadura yumaensis</name>
    <dbReference type="NCBI Taxonomy" id="111807"/>
    <lineage>
        <taxon>Bacteria</taxon>
        <taxon>Bacillati</taxon>
        <taxon>Actinomycetota</taxon>
        <taxon>Actinomycetes</taxon>
        <taxon>Streptosporangiales</taxon>
        <taxon>Thermomonosporaceae</taxon>
        <taxon>Actinomadura</taxon>
    </lineage>
</organism>
<name>A0ABW2CPC6_9ACTN</name>
<dbReference type="InterPro" id="IPR025959">
    <property type="entry name" value="Winged_HTH_dom"/>
</dbReference>